<evidence type="ECO:0000256" key="8">
    <source>
        <dbReference type="ARBA" id="ARBA00023139"/>
    </source>
</evidence>
<keyword evidence="7 17" id="KW-0472">Membrane</keyword>
<evidence type="ECO:0000313" key="19">
    <source>
        <dbReference type="Ensembl" id="ENSOMYP00000074519.2"/>
    </source>
</evidence>
<sequence>PQPWYKINCIFWIPHILSPHLLLKIHWMKSEEREWATSVQSMFYISIAITAIYGVIIVVGLIGNITLIKTLSSSKSMRNVPNLFMSSLAFGDLVLLVTCAPVDASRYLADEWLFGRVGCKLIPFIQLTSVGVSVFTLTALSADRYKAIVKPMDIQASNAPARIVLRAAVIWLFSMTLAVPEAVFSDLRSFSIHSTNETFITCAPYPHDGELHPKIHSMASFLIFYVIPLSVISVYYLFIARSLIRSAYNMPVEGNVHVRRQIESRKRLAKTVLVFVGLFAVCWLPCHVIYLNRSYHYSEVDTSMAHFIFTVGARILAFTNSCVNPFALYLLSKSFQKQFNKQLCCCCRALAKRSQSQRRNRNNTNMTSLRTTNHSVASLSFINGKHICQEDSV</sequence>
<feature type="domain" description="G-protein coupled receptors family 1 profile" evidence="18">
    <location>
        <begin position="63"/>
        <end position="328"/>
    </location>
</feature>
<dbReference type="PROSITE" id="PS00237">
    <property type="entry name" value="G_PROTEIN_RECEP_F1_1"/>
    <property type="match status" value="1"/>
</dbReference>
<organism evidence="19 20">
    <name type="scientific">Oncorhynchus mykiss</name>
    <name type="common">Rainbow trout</name>
    <name type="synonym">Salmo gairdneri</name>
    <dbReference type="NCBI Taxonomy" id="8022"/>
    <lineage>
        <taxon>Eukaryota</taxon>
        <taxon>Metazoa</taxon>
        <taxon>Chordata</taxon>
        <taxon>Craniata</taxon>
        <taxon>Vertebrata</taxon>
        <taxon>Euteleostomi</taxon>
        <taxon>Actinopterygii</taxon>
        <taxon>Neopterygii</taxon>
        <taxon>Teleostei</taxon>
        <taxon>Protacanthopterygii</taxon>
        <taxon>Salmoniformes</taxon>
        <taxon>Salmonidae</taxon>
        <taxon>Salmoninae</taxon>
        <taxon>Oncorhynchus</taxon>
    </lineage>
</organism>
<accession>A0A8C7T3B5</accession>
<evidence type="ECO:0000256" key="3">
    <source>
        <dbReference type="ARBA" id="ARBA00022553"/>
    </source>
</evidence>
<dbReference type="GO" id="GO:0008188">
    <property type="term" value="F:neuropeptide receptor activity"/>
    <property type="evidence" value="ECO:0007669"/>
    <property type="project" value="TreeGrafter"/>
</dbReference>
<keyword evidence="10 16" id="KW-0675">Receptor</keyword>
<dbReference type="SUPFAM" id="SSF81321">
    <property type="entry name" value="Family A G protein-coupled receptor-like"/>
    <property type="match status" value="1"/>
</dbReference>
<dbReference type="AlphaFoldDB" id="A0A8C7T3B5"/>
<keyword evidence="8" id="KW-0564">Palmitate</keyword>
<evidence type="ECO:0000256" key="15">
    <source>
        <dbReference type="ARBA" id="ARBA00077781"/>
    </source>
</evidence>
<evidence type="ECO:0000256" key="12">
    <source>
        <dbReference type="ARBA" id="ARBA00023224"/>
    </source>
</evidence>
<evidence type="ECO:0000256" key="16">
    <source>
        <dbReference type="RuleBase" id="RU000688"/>
    </source>
</evidence>
<evidence type="ECO:0000259" key="18">
    <source>
        <dbReference type="PROSITE" id="PS50262"/>
    </source>
</evidence>
<feature type="transmembrane region" description="Helical" evidence="17">
    <location>
        <begin position="311"/>
        <end position="331"/>
    </location>
</feature>
<feature type="transmembrane region" description="Helical" evidence="17">
    <location>
        <begin position="163"/>
        <end position="184"/>
    </location>
</feature>
<dbReference type="InterPro" id="IPR000276">
    <property type="entry name" value="GPCR_Rhodpsn"/>
</dbReference>
<dbReference type="GeneTree" id="ENSGT01150000286942"/>
<reference evidence="19" key="1">
    <citation type="submission" date="2020-07" db="EMBL/GenBank/DDBJ databases">
        <title>A long reads based de novo assembly of the rainbow trout Arlee double haploid line genome.</title>
        <authorList>
            <person name="Gao G."/>
            <person name="Palti Y."/>
        </authorList>
    </citation>
    <scope>NUCLEOTIDE SEQUENCE [LARGE SCALE GENOMIC DNA]</scope>
</reference>
<dbReference type="PANTHER" id="PTHR45695">
    <property type="entry name" value="LEUCOKININ RECEPTOR-RELATED"/>
    <property type="match status" value="1"/>
</dbReference>
<keyword evidence="11" id="KW-0325">Glycoprotein</keyword>
<keyword evidence="2" id="KW-1003">Cell membrane</keyword>
<evidence type="ECO:0000256" key="9">
    <source>
        <dbReference type="ARBA" id="ARBA00023157"/>
    </source>
</evidence>
<feature type="transmembrane region" description="Helical" evidence="17">
    <location>
        <begin position="215"/>
        <end position="238"/>
    </location>
</feature>
<dbReference type="PRINTS" id="PR00237">
    <property type="entry name" value="GPCRRHODOPSN"/>
</dbReference>
<keyword evidence="4 16" id="KW-0812">Transmembrane</keyword>
<dbReference type="Pfam" id="PF00001">
    <property type="entry name" value="7tm_1"/>
    <property type="match status" value="1"/>
</dbReference>
<evidence type="ECO:0000256" key="13">
    <source>
        <dbReference type="ARBA" id="ARBA00023288"/>
    </source>
</evidence>
<dbReference type="Gene3D" id="1.20.1070.10">
    <property type="entry name" value="Rhodopsin 7-helix transmembrane proteins"/>
    <property type="match status" value="1"/>
</dbReference>
<comment type="subcellular location">
    <subcellularLocation>
        <location evidence="1">Cell membrane</location>
        <topology evidence="1">Multi-pass membrane protein</topology>
    </subcellularLocation>
</comment>
<keyword evidence="9" id="KW-1015">Disulfide bond</keyword>
<evidence type="ECO:0000256" key="6">
    <source>
        <dbReference type="ARBA" id="ARBA00023040"/>
    </source>
</evidence>
<evidence type="ECO:0000256" key="11">
    <source>
        <dbReference type="ARBA" id="ARBA00023180"/>
    </source>
</evidence>
<comment type="similarity">
    <text evidence="16">Belongs to the G-protein coupled receptor 1 family.</text>
</comment>
<evidence type="ECO:0000256" key="4">
    <source>
        <dbReference type="ARBA" id="ARBA00022692"/>
    </source>
</evidence>
<feature type="transmembrane region" description="Helical" evidence="17">
    <location>
        <begin position="83"/>
        <end position="104"/>
    </location>
</feature>
<keyword evidence="12 16" id="KW-0807">Transducer</keyword>
<reference evidence="19" key="3">
    <citation type="submission" date="2025-09" db="UniProtKB">
        <authorList>
            <consortium name="Ensembl"/>
        </authorList>
    </citation>
    <scope>IDENTIFICATION</scope>
</reference>
<reference evidence="19" key="2">
    <citation type="submission" date="2025-08" db="UniProtKB">
        <authorList>
            <consortium name="Ensembl"/>
        </authorList>
    </citation>
    <scope>IDENTIFICATION</scope>
</reference>
<evidence type="ECO:0000256" key="2">
    <source>
        <dbReference type="ARBA" id="ARBA00022475"/>
    </source>
</evidence>
<keyword evidence="20" id="KW-1185">Reference proteome</keyword>
<dbReference type="PRINTS" id="PR00358">
    <property type="entry name" value="BOMBESINR"/>
</dbReference>
<evidence type="ECO:0000256" key="7">
    <source>
        <dbReference type="ARBA" id="ARBA00023136"/>
    </source>
</evidence>
<feature type="transmembrane region" description="Helical" evidence="17">
    <location>
        <begin position="42"/>
        <end position="62"/>
    </location>
</feature>
<keyword evidence="6 16" id="KW-0297">G-protein coupled receptor</keyword>
<feature type="transmembrane region" description="Helical" evidence="17">
    <location>
        <begin position="268"/>
        <end position="291"/>
    </location>
</feature>
<dbReference type="InterPro" id="IPR001556">
    <property type="entry name" value="Bombsn_rcpt-like"/>
</dbReference>
<evidence type="ECO:0000313" key="20">
    <source>
        <dbReference type="Proteomes" id="UP000694395"/>
    </source>
</evidence>
<evidence type="ECO:0000256" key="5">
    <source>
        <dbReference type="ARBA" id="ARBA00022989"/>
    </source>
</evidence>
<evidence type="ECO:0000256" key="10">
    <source>
        <dbReference type="ARBA" id="ARBA00023170"/>
    </source>
</evidence>
<evidence type="ECO:0000256" key="14">
    <source>
        <dbReference type="ARBA" id="ARBA00073996"/>
    </source>
</evidence>
<dbReference type="PANTHER" id="PTHR45695:SF7">
    <property type="entry name" value="GASTRIN-RELEASING PEPTIDE RECEPTOR"/>
    <property type="match status" value="1"/>
</dbReference>
<dbReference type="PROSITE" id="PS50262">
    <property type="entry name" value="G_PROTEIN_RECEP_F1_2"/>
    <property type="match status" value="1"/>
</dbReference>
<keyword evidence="13" id="KW-0449">Lipoprotein</keyword>
<dbReference type="GO" id="GO:0005886">
    <property type="term" value="C:plasma membrane"/>
    <property type="evidence" value="ECO:0007669"/>
    <property type="project" value="UniProtKB-SubCell"/>
</dbReference>
<feature type="transmembrane region" description="Helical" evidence="17">
    <location>
        <begin position="124"/>
        <end position="142"/>
    </location>
</feature>
<evidence type="ECO:0000256" key="1">
    <source>
        <dbReference type="ARBA" id="ARBA00004651"/>
    </source>
</evidence>
<name>A0A8C7T3B5_ONCMY</name>
<keyword evidence="5 17" id="KW-1133">Transmembrane helix</keyword>
<dbReference type="Ensembl" id="ENSOMYT00000081131.2">
    <property type="protein sequence ID" value="ENSOMYP00000074519.2"/>
    <property type="gene ID" value="ENSOMYG00000034449.2"/>
</dbReference>
<dbReference type="FunFam" id="1.20.1070.10:FF:000122">
    <property type="entry name" value="Gastrin-releasing peptide receptor"/>
    <property type="match status" value="1"/>
</dbReference>
<dbReference type="InterPro" id="IPR017452">
    <property type="entry name" value="GPCR_Rhodpsn_7TM"/>
</dbReference>
<protein>
    <recommendedName>
        <fullName evidence="14">Gastrin-releasing peptide receptor</fullName>
    </recommendedName>
    <alternativeName>
        <fullName evidence="15">GRP-preferring bombesin receptor</fullName>
    </alternativeName>
</protein>
<proteinExistence type="inferred from homology"/>
<evidence type="ECO:0000256" key="17">
    <source>
        <dbReference type="SAM" id="Phobius"/>
    </source>
</evidence>
<dbReference type="Proteomes" id="UP000694395">
    <property type="component" value="Chromosome 18"/>
</dbReference>
<keyword evidence="3" id="KW-0597">Phosphoprotein</keyword>